<reference evidence="2" key="1">
    <citation type="submission" date="2017-09" db="EMBL/GenBank/DDBJ databases">
        <title>Depth-based differentiation of microbial function through sediment-hosted aquifers and enrichment of novel symbionts in the deep terrestrial subsurface.</title>
        <authorList>
            <person name="Probst A.J."/>
            <person name="Ladd B."/>
            <person name="Jarett J.K."/>
            <person name="Geller-Mcgrath D.E."/>
            <person name="Sieber C.M.K."/>
            <person name="Emerson J.B."/>
            <person name="Anantharaman K."/>
            <person name="Thomas B.C."/>
            <person name="Malmstrom R."/>
            <person name="Stieglmeier M."/>
            <person name="Klingl A."/>
            <person name="Woyke T."/>
            <person name="Ryan C.M."/>
            <person name="Banfield J.F."/>
        </authorList>
    </citation>
    <scope>NUCLEOTIDE SEQUENCE [LARGE SCALE GENOMIC DNA]</scope>
</reference>
<comment type="caution">
    <text evidence="1">The sequence shown here is derived from an EMBL/GenBank/DDBJ whole genome shotgun (WGS) entry which is preliminary data.</text>
</comment>
<feature type="non-terminal residue" evidence="1">
    <location>
        <position position="1"/>
    </location>
</feature>
<proteinExistence type="predicted"/>
<sequence length="138" mass="15554">LKILDVQEIIRVPLSDYPPQTKPGSIFTHFGLPVFDTQVGSLAALSKIVAGGYFDPKGEEQLPLLLKIFGLQKLLDSLSLFLTKKYLKTVSRIRLAKHTVQKNYKSLCSPATKKHSQPLLIIKSLHKEFQFEIYSSPM</sequence>
<gene>
    <name evidence="1" type="ORF">COW57_02490</name>
</gene>
<name>A0A2M7EK20_9BACT</name>
<evidence type="ECO:0000313" key="2">
    <source>
        <dbReference type="Proteomes" id="UP000228762"/>
    </source>
</evidence>
<protein>
    <submittedName>
        <fullName evidence="1">Uncharacterized protein</fullName>
    </submittedName>
</protein>
<dbReference type="Proteomes" id="UP000228762">
    <property type="component" value="Unassembled WGS sequence"/>
</dbReference>
<dbReference type="AlphaFoldDB" id="A0A2M7EK20"/>
<evidence type="ECO:0000313" key="1">
    <source>
        <dbReference type="EMBL" id="PIV70928.1"/>
    </source>
</evidence>
<accession>A0A2M7EK20</accession>
<organism evidence="1 2">
    <name type="scientific">Candidatus Roizmanbacteria bacterium CG17_big_fil_post_rev_8_21_14_2_50_39_7</name>
    <dbReference type="NCBI Taxonomy" id="1974858"/>
    <lineage>
        <taxon>Bacteria</taxon>
        <taxon>Candidatus Roizmaniibacteriota</taxon>
    </lineage>
</organism>
<dbReference type="EMBL" id="PFEV01000117">
    <property type="protein sequence ID" value="PIV70928.1"/>
    <property type="molecule type" value="Genomic_DNA"/>
</dbReference>